<evidence type="ECO:0000313" key="9">
    <source>
        <dbReference type="Proteomes" id="UP000249341"/>
    </source>
</evidence>
<dbReference type="InterPro" id="IPR050171">
    <property type="entry name" value="MFS_Transporters"/>
</dbReference>
<evidence type="ECO:0000256" key="2">
    <source>
        <dbReference type="ARBA" id="ARBA00022448"/>
    </source>
</evidence>
<accession>A0A327ZJ66</accession>
<feature type="transmembrane region" description="Helical" evidence="7">
    <location>
        <begin position="87"/>
        <end position="109"/>
    </location>
</feature>
<dbReference type="OrthoDB" id="3177957at2"/>
<feature type="transmembrane region" description="Helical" evidence="7">
    <location>
        <begin position="52"/>
        <end position="75"/>
    </location>
</feature>
<evidence type="ECO:0000256" key="6">
    <source>
        <dbReference type="ARBA" id="ARBA00023136"/>
    </source>
</evidence>
<dbReference type="PANTHER" id="PTHR23517:SF13">
    <property type="entry name" value="MAJOR FACILITATOR SUPERFAMILY MFS_1"/>
    <property type="match status" value="1"/>
</dbReference>
<feature type="transmembrane region" description="Helical" evidence="7">
    <location>
        <begin position="115"/>
        <end position="137"/>
    </location>
</feature>
<feature type="transmembrane region" description="Helical" evidence="7">
    <location>
        <begin position="287"/>
        <end position="309"/>
    </location>
</feature>
<dbReference type="Gene3D" id="1.20.1250.20">
    <property type="entry name" value="MFS general substrate transporter like domains"/>
    <property type="match status" value="2"/>
</dbReference>
<dbReference type="InterPro" id="IPR036259">
    <property type="entry name" value="MFS_trans_sf"/>
</dbReference>
<keyword evidence="6 7" id="KW-0472">Membrane</keyword>
<evidence type="ECO:0000313" key="8">
    <source>
        <dbReference type="EMBL" id="RAK42872.1"/>
    </source>
</evidence>
<keyword evidence="4 7" id="KW-0812">Transmembrane</keyword>
<gene>
    <name evidence="8" type="ORF">B0I29_1012</name>
</gene>
<keyword evidence="2" id="KW-0813">Transport</keyword>
<dbReference type="PANTHER" id="PTHR23517">
    <property type="entry name" value="RESISTANCE PROTEIN MDTM, PUTATIVE-RELATED-RELATED"/>
    <property type="match status" value="1"/>
</dbReference>
<feature type="transmembrane region" description="Helical" evidence="7">
    <location>
        <begin position="350"/>
        <end position="371"/>
    </location>
</feature>
<reference evidence="8 9" key="1">
    <citation type="submission" date="2018-06" db="EMBL/GenBank/DDBJ databases">
        <title>Genomic Encyclopedia of Type Strains, Phase III (KMG-III): the genomes of soil and plant-associated and newly described type strains.</title>
        <authorList>
            <person name="Whitman W."/>
        </authorList>
    </citation>
    <scope>NUCLEOTIDE SEQUENCE [LARGE SCALE GENOMIC DNA]</scope>
    <source>
        <strain evidence="8 9">CGMCC 4.7090</strain>
    </source>
</reference>
<evidence type="ECO:0000256" key="7">
    <source>
        <dbReference type="SAM" id="Phobius"/>
    </source>
</evidence>
<dbReference type="SUPFAM" id="SSF103473">
    <property type="entry name" value="MFS general substrate transporter"/>
    <property type="match status" value="1"/>
</dbReference>
<proteinExistence type="predicted"/>
<dbReference type="GO" id="GO:0022857">
    <property type="term" value="F:transmembrane transporter activity"/>
    <property type="evidence" value="ECO:0007669"/>
    <property type="project" value="InterPro"/>
</dbReference>
<keyword evidence="9" id="KW-1185">Reference proteome</keyword>
<dbReference type="Pfam" id="PF07690">
    <property type="entry name" value="MFS_1"/>
    <property type="match status" value="1"/>
</dbReference>
<dbReference type="Proteomes" id="UP000249341">
    <property type="component" value="Unassembled WGS sequence"/>
</dbReference>
<feature type="transmembrane region" description="Helical" evidence="7">
    <location>
        <begin position="315"/>
        <end position="338"/>
    </location>
</feature>
<evidence type="ECO:0000256" key="5">
    <source>
        <dbReference type="ARBA" id="ARBA00022989"/>
    </source>
</evidence>
<keyword evidence="5 7" id="KW-1133">Transmembrane helix</keyword>
<keyword evidence="3" id="KW-1003">Cell membrane</keyword>
<organism evidence="8 9">
    <name type="scientific">Actinoplanes lutulentus</name>
    <dbReference type="NCBI Taxonomy" id="1287878"/>
    <lineage>
        <taxon>Bacteria</taxon>
        <taxon>Bacillati</taxon>
        <taxon>Actinomycetota</taxon>
        <taxon>Actinomycetes</taxon>
        <taxon>Micromonosporales</taxon>
        <taxon>Micromonosporaceae</taxon>
        <taxon>Actinoplanes</taxon>
    </lineage>
</organism>
<feature type="transmembrane region" description="Helical" evidence="7">
    <location>
        <begin position="257"/>
        <end position="275"/>
    </location>
</feature>
<comment type="caution">
    <text evidence="8">The sequence shown here is derived from an EMBL/GenBank/DDBJ whole genome shotgun (WGS) entry which is preliminary data.</text>
</comment>
<dbReference type="GO" id="GO:0005886">
    <property type="term" value="C:plasma membrane"/>
    <property type="evidence" value="ECO:0007669"/>
    <property type="project" value="UniProtKB-SubCell"/>
</dbReference>
<sequence>MSGTTLALTVPAVRAGHRGDGFWPVAYAFAVMMAFSAAPTPLSVLYQQRDGFGLSTATVVFASYGVGVVLGVFTAGHVSDWLGRRRVLRWALIAAMAAGVLFLMPGLGSLLAGRILSGAGVGLLTATATAYLMELHLARHPGTDRRRAAMAATIANVGGAGLGPLISGVLAEYAPGPLVVPYLVFELLLALAVAGTFLAPETVAPRAFRWRPQRASVPPGHGNRYAAAGMIAFTSVAVFGLFTSLTPGILRRALDQHSLAVAGVVTFGVFAAGVAGQLTMARHSQAVQLRTGSGVLIAGLGALVAGVWLPSVGVFLAGGLLSGAGAGVALQGAVATAAALAAPGLRGESLAGLFLVGYLGLTVPVLGLGLAAQRLDIRMSVLNVAVSLAVLLVVAVLQLRKPTSENQE</sequence>
<feature type="transmembrane region" description="Helical" evidence="7">
    <location>
        <begin position="225"/>
        <end position="245"/>
    </location>
</feature>
<feature type="transmembrane region" description="Helical" evidence="7">
    <location>
        <begin position="182"/>
        <end position="204"/>
    </location>
</feature>
<protein>
    <submittedName>
        <fullName evidence="8">Putative MFS family arabinose efflux permease</fullName>
    </submittedName>
</protein>
<feature type="transmembrane region" description="Helical" evidence="7">
    <location>
        <begin position="377"/>
        <end position="397"/>
    </location>
</feature>
<dbReference type="AlphaFoldDB" id="A0A327ZJ66"/>
<comment type="subcellular location">
    <subcellularLocation>
        <location evidence="1">Cell membrane</location>
        <topology evidence="1">Multi-pass membrane protein</topology>
    </subcellularLocation>
</comment>
<feature type="transmembrane region" description="Helical" evidence="7">
    <location>
        <begin position="21"/>
        <end position="40"/>
    </location>
</feature>
<dbReference type="RefSeq" id="WP_111646706.1">
    <property type="nucleotide sequence ID" value="NZ_JACHWI010000001.1"/>
</dbReference>
<dbReference type="InterPro" id="IPR011701">
    <property type="entry name" value="MFS"/>
</dbReference>
<dbReference type="EMBL" id="QLMJ01000001">
    <property type="protein sequence ID" value="RAK42872.1"/>
    <property type="molecule type" value="Genomic_DNA"/>
</dbReference>
<feature type="transmembrane region" description="Helical" evidence="7">
    <location>
        <begin position="149"/>
        <end position="170"/>
    </location>
</feature>
<name>A0A327ZJ66_9ACTN</name>
<evidence type="ECO:0000256" key="3">
    <source>
        <dbReference type="ARBA" id="ARBA00022475"/>
    </source>
</evidence>
<evidence type="ECO:0000256" key="1">
    <source>
        <dbReference type="ARBA" id="ARBA00004651"/>
    </source>
</evidence>
<evidence type="ECO:0000256" key="4">
    <source>
        <dbReference type="ARBA" id="ARBA00022692"/>
    </source>
</evidence>